<sequence length="756" mass="86216">MRRKPYNQPDYWQPFTQTEDTSQWVAGLDSQLKQADQQADVPLSAHKGRLRCCLTPNSFWLLYTLGESGQVAIRTCYDPQTLQGYRLGKKTKTSVEYLIDGALGTFQVTVSWPGDDALLHYTTTLTPHQPFSVQAFPRDLYLLDGQFNPITTEGMVYVTQSGPTSGLAYLSVTKPLEGSLVYFQNFTALNPYFQATQTEPSDTVKAHWPEVGFALPSSEHPLEAEQAVVLSDAFIYLSETVPASEFEAADQFMAAIACVYRQLPRLETTYYDWRKAAERTIDALTESPHCGRRIRQQYYLNAYVDATNKPPESMVQLAILVPLWEYQTWGERPIPLVEALQKSLPTFYDKKQETIMRWLPGGTFTEENRSEEQDPNKIDSWYLLHTLMNLSRLADKGDTKAKELLFSSLEFVIRAAHHFAYDWPVFYDIRTLDVVKAETEKGKGGELDVAGLYTHVMVQVYELTRDERYLDEAVKSAERLRGKGFELLYQTNITVMSALTLAKLWKLTGNRLYFDMSRLSIANIMARMWIWAGDFGFGQVRSTFLGVAPLNNAPYLAAYEEAEIVATMINFLKEVGQDVPDPIRLLLSEYMKYLLHRGRFYYPSELPAEMVCQAPREGRIIRELPMPLEDMPTGWKQAGEVGQEVYGGALAYILTTYAYKRFAPVPVVVFADYPVYQAEYQAEHKDSGYVIIRLAGTADYTCRVRLLAKSRELPTVRLLDDADPTNTPLKPTETTRHYADYTVPGNKQLRIEWDRS</sequence>
<dbReference type="HOGENOM" id="CLU_371216_0_0_10"/>
<proteinExistence type="predicted"/>
<gene>
    <name evidence="1" type="ORF">FAES_4723</name>
</gene>
<dbReference type="Proteomes" id="UP000011058">
    <property type="component" value="Chromosome"/>
</dbReference>
<keyword evidence="2" id="KW-1185">Reference proteome</keyword>
<evidence type="ECO:0000313" key="2">
    <source>
        <dbReference type="Proteomes" id="UP000011058"/>
    </source>
</evidence>
<protein>
    <submittedName>
        <fullName evidence="1">Uncharacterized protein</fullName>
    </submittedName>
</protein>
<reference evidence="1 2" key="1">
    <citation type="journal article" date="2012" name="J. Bacteriol.">
        <title>Genome Sequence of Fibrella aestuarina BUZ 2T, a Filamentous Marine Bacterium.</title>
        <authorList>
            <person name="Filippini M."/>
            <person name="Qi W."/>
            <person name="Blom J."/>
            <person name="Goesmann A."/>
            <person name="Smits T.H."/>
            <person name="Bagheri H.C."/>
        </authorList>
    </citation>
    <scope>NUCLEOTIDE SEQUENCE [LARGE SCALE GENOMIC DNA]</scope>
    <source>
        <strain evidence="2">BUZ 2T</strain>
    </source>
</reference>
<dbReference type="EMBL" id="HE796683">
    <property type="protein sequence ID" value="CCH02722.1"/>
    <property type="molecule type" value="Genomic_DNA"/>
</dbReference>
<dbReference type="STRING" id="1166018.FAES_4723"/>
<name>I0KF19_9BACT</name>
<accession>I0KF19</accession>
<dbReference type="KEGG" id="fae:FAES_4723"/>
<dbReference type="InterPro" id="IPR008928">
    <property type="entry name" value="6-hairpin_glycosidase_sf"/>
</dbReference>
<dbReference type="PATRIC" id="fig|1166018.3.peg.1692"/>
<organism evidence="1 2">
    <name type="scientific">Fibrella aestuarina BUZ 2</name>
    <dbReference type="NCBI Taxonomy" id="1166018"/>
    <lineage>
        <taxon>Bacteria</taxon>
        <taxon>Pseudomonadati</taxon>
        <taxon>Bacteroidota</taxon>
        <taxon>Cytophagia</taxon>
        <taxon>Cytophagales</taxon>
        <taxon>Spirosomataceae</taxon>
        <taxon>Fibrella</taxon>
    </lineage>
</organism>
<dbReference type="AlphaFoldDB" id="I0KF19"/>
<dbReference type="RefSeq" id="WP_015333821.1">
    <property type="nucleotide sequence ID" value="NC_020054.1"/>
</dbReference>
<dbReference type="SUPFAM" id="SSF48208">
    <property type="entry name" value="Six-hairpin glycosidases"/>
    <property type="match status" value="1"/>
</dbReference>
<dbReference type="OrthoDB" id="7520791at2"/>
<dbReference type="GO" id="GO:0005975">
    <property type="term" value="P:carbohydrate metabolic process"/>
    <property type="evidence" value="ECO:0007669"/>
    <property type="project" value="InterPro"/>
</dbReference>
<dbReference type="eggNOG" id="ENOG502Z8JY">
    <property type="taxonomic scope" value="Bacteria"/>
</dbReference>
<evidence type="ECO:0000313" key="1">
    <source>
        <dbReference type="EMBL" id="CCH02722.1"/>
    </source>
</evidence>